<feature type="domain" description="DUF4123" evidence="1">
    <location>
        <begin position="22"/>
        <end position="141"/>
    </location>
</feature>
<evidence type="ECO:0000313" key="2">
    <source>
        <dbReference type="EMBL" id="OSI30322.1"/>
    </source>
</evidence>
<dbReference type="Pfam" id="PF13503">
    <property type="entry name" value="DUF4123"/>
    <property type="match status" value="1"/>
</dbReference>
<proteinExistence type="predicted"/>
<dbReference type="Proteomes" id="UP000193346">
    <property type="component" value="Unassembled WGS sequence"/>
</dbReference>
<protein>
    <recommendedName>
        <fullName evidence="1">DUF4123 domain-containing protein</fullName>
    </recommendedName>
</protein>
<name>A0ABX3WKA3_9NEIS</name>
<dbReference type="EMBL" id="MTAC01000037">
    <property type="protein sequence ID" value="OSI30322.1"/>
    <property type="molecule type" value="Genomic_DNA"/>
</dbReference>
<comment type="caution">
    <text evidence="2">The sequence shown here is derived from an EMBL/GenBank/DDBJ whole genome shotgun (WGS) entry which is preliminary data.</text>
</comment>
<sequence length="263" mass="30478">MNEVINITFQSLQKNNGELYFYALLDQSQLSMRQRALPYDFPCVSIWKNVLKMNDESISPQLINLDTAKPITAFLQKIKPAWRNKPLYSLLVSPMPIETLAVHLGKYSICKTVSDGQNLILRFADTRILPLMKTALSEKQKKHFFEPITLWAYPDITGEWQYLEGGGQKETQPLQDMLELTDKQYETFLDGMIPYTVYQKICGHFDEKTVNKYQSFIWREVQERITTTDVSSPTFYLDTVMKNCLDAIENHIQVQNDTLNITG</sequence>
<dbReference type="RefSeq" id="WP_085418893.1">
    <property type="nucleotide sequence ID" value="NZ_CP091509.1"/>
</dbReference>
<dbReference type="InterPro" id="IPR025391">
    <property type="entry name" value="DUF4123"/>
</dbReference>
<organism evidence="2 3">
    <name type="scientific">Neisseria dumasiana</name>
    <dbReference type="NCBI Taxonomy" id="1931275"/>
    <lineage>
        <taxon>Bacteria</taxon>
        <taxon>Pseudomonadati</taxon>
        <taxon>Pseudomonadota</taxon>
        <taxon>Betaproteobacteria</taxon>
        <taxon>Neisseriales</taxon>
        <taxon>Neisseriaceae</taxon>
        <taxon>Neisseria</taxon>
    </lineage>
</organism>
<reference evidence="2 3" key="1">
    <citation type="submission" date="2017-01" db="EMBL/GenBank/DDBJ databases">
        <authorList>
            <person name="Wolfgang W.J."/>
            <person name="Cole J."/>
            <person name="Wroblewski D."/>
            <person name="Mcginnis J."/>
            <person name="Musser K.A."/>
        </authorList>
    </citation>
    <scope>NUCLEOTIDE SEQUENCE [LARGE SCALE GENOMIC DNA]</scope>
    <source>
        <strain evidence="2 3">93087</strain>
    </source>
</reference>
<accession>A0ABX3WKA3</accession>
<evidence type="ECO:0000259" key="1">
    <source>
        <dbReference type="Pfam" id="PF13503"/>
    </source>
</evidence>
<gene>
    <name evidence="2" type="ORF">BV913_11005</name>
</gene>
<keyword evidence="3" id="KW-1185">Reference proteome</keyword>
<evidence type="ECO:0000313" key="3">
    <source>
        <dbReference type="Proteomes" id="UP000193346"/>
    </source>
</evidence>